<gene>
    <name evidence="11" type="ORF">RI543_004089</name>
</gene>
<comment type="subcellular location">
    <subcellularLocation>
        <location evidence="1">Membrane</location>
        <topology evidence="1">Multi-pass membrane protein</topology>
    </subcellularLocation>
</comment>
<feature type="transmembrane region" description="Helical" evidence="9">
    <location>
        <begin position="578"/>
        <end position="595"/>
    </location>
</feature>
<protein>
    <recommendedName>
        <fullName evidence="10">Amino acid permease/ SLC12A domain-containing protein</fullName>
    </recommendedName>
</protein>
<organism evidence="11 12">
    <name type="scientific">Arxiozyma heterogenica</name>
    <dbReference type="NCBI Taxonomy" id="278026"/>
    <lineage>
        <taxon>Eukaryota</taxon>
        <taxon>Fungi</taxon>
        <taxon>Dikarya</taxon>
        <taxon>Ascomycota</taxon>
        <taxon>Saccharomycotina</taxon>
        <taxon>Saccharomycetes</taxon>
        <taxon>Saccharomycetales</taxon>
        <taxon>Saccharomycetaceae</taxon>
        <taxon>Arxiozyma</taxon>
    </lineage>
</organism>
<feature type="transmembrane region" description="Helical" evidence="9">
    <location>
        <begin position="365"/>
        <end position="386"/>
    </location>
</feature>
<evidence type="ECO:0000259" key="10">
    <source>
        <dbReference type="Pfam" id="PF00324"/>
    </source>
</evidence>
<feature type="transmembrane region" description="Helical" evidence="9">
    <location>
        <begin position="423"/>
        <end position="445"/>
    </location>
</feature>
<evidence type="ECO:0000256" key="8">
    <source>
        <dbReference type="SAM" id="MobiDB-lite"/>
    </source>
</evidence>
<comment type="similarity">
    <text evidence="2">Belongs to the amino acid-polyamine-organocation (APC) superfamily. YAT (TC 2.A.3.10) family.</text>
</comment>
<dbReference type="GO" id="GO:0015171">
    <property type="term" value="F:amino acid transmembrane transporter activity"/>
    <property type="evidence" value="ECO:0007669"/>
    <property type="project" value="TreeGrafter"/>
</dbReference>
<dbReference type="PANTHER" id="PTHR43341">
    <property type="entry name" value="AMINO ACID PERMEASE"/>
    <property type="match status" value="1"/>
</dbReference>
<keyword evidence="12" id="KW-1185">Reference proteome</keyword>
<dbReference type="EMBL" id="JAWIZZ010000053">
    <property type="protein sequence ID" value="KAK5778425.1"/>
    <property type="molecule type" value="Genomic_DNA"/>
</dbReference>
<evidence type="ECO:0000256" key="1">
    <source>
        <dbReference type="ARBA" id="ARBA00004141"/>
    </source>
</evidence>
<feature type="transmembrane region" description="Helical" evidence="9">
    <location>
        <begin position="249"/>
        <end position="267"/>
    </location>
</feature>
<dbReference type="InterPro" id="IPR050524">
    <property type="entry name" value="APC_YAT"/>
</dbReference>
<dbReference type="PANTHER" id="PTHR43341:SF13">
    <property type="entry name" value="HISTIDINE PERMEASE"/>
    <property type="match status" value="1"/>
</dbReference>
<reference evidence="12" key="1">
    <citation type="submission" date="2023-07" db="EMBL/GenBank/DDBJ databases">
        <title>A draft genome of Kazachstania heterogenica Y-27499.</title>
        <authorList>
            <person name="Donic C."/>
            <person name="Kralova J.S."/>
            <person name="Fidel L."/>
            <person name="Ben-Dor S."/>
            <person name="Jung S."/>
        </authorList>
    </citation>
    <scope>NUCLEOTIDE SEQUENCE [LARGE SCALE GENOMIC DNA]</scope>
    <source>
        <strain evidence="12">Y27499</strain>
    </source>
</reference>
<evidence type="ECO:0000256" key="2">
    <source>
        <dbReference type="ARBA" id="ARBA00006983"/>
    </source>
</evidence>
<dbReference type="InterPro" id="IPR004840">
    <property type="entry name" value="Amino_acid_permease_CS"/>
</dbReference>
<proteinExistence type="inferred from homology"/>
<keyword evidence="3" id="KW-0813">Transport</keyword>
<accession>A0AAN8A7S7</accession>
<feature type="transmembrane region" description="Helical" evidence="9">
    <location>
        <begin position="138"/>
        <end position="159"/>
    </location>
</feature>
<dbReference type="PROSITE" id="PS00218">
    <property type="entry name" value="AMINO_ACID_PERMEASE_1"/>
    <property type="match status" value="1"/>
</dbReference>
<dbReference type="InterPro" id="IPR004762">
    <property type="entry name" value="Amino_acid_permease_fungi"/>
</dbReference>
<feature type="transmembrane region" description="Helical" evidence="9">
    <location>
        <begin position="218"/>
        <end position="237"/>
    </location>
</feature>
<evidence type="ECO:0000256" key="3">
    <source>
        <dbReference type="ARBA" id="ARBA00022448"/>
    </source>
</evidence>
<feature type="compositionally biased region" description="Low complexity" evidence="8">
    <location>
        <begin position="82"/>
        <end position="92"/>
    </location>
</feature>
<dbReference type="Pfam" id="PF00324">
    <property type="entry name" value="AA_permease"/>
    <property type="match status" value="1"/>
</dbReference>
<dbReference type="FunFam" id="1.20.1740.10:FF:000017">
    <property type="entry name" value="Amino acid permease"/>
    <property type="match status" value="1"/>
</dbReference>
<evidence type="ECO:0000256" key="6">
    <source>
        <dbReference type="ARBA" id="ARBA00022989"/>
    </source>
</evidence>
<feature type="transmembrane region" description="Helical" evidence="9">
    <location>
        <begin position="165"/>
        <end position="182"/>
    </location>
</feature>
<feature type="transmembrane region" description="Helical" evidence="9">
    <location>
        <begin position="533"/>
        <end position="558"/>
    </location>
</feature>
<evidence type="ECO:0000313" key="11">
    <source>
        <dbReference type="EMBL" id="KAK5778425.1"/>
    </source>
</evidence>
<evidence type="ECO:0000256" key="5">
    <source>
        <dbReference type="ARBA" id="ARBA00022970"/>
    </source>
</evidence>
<feature type="transmembrane region" description="Helical" evidence="9">
    <location>
        <begin position="491"/>
        <end position="512"/>
    </location>
</feature>
<name>A0AAN8A7S7_9SACH</name>
<evidence type="ECO:0000313" key="12">
    <source>
        <dbReference type="Proteomes" id="UP001306508"/>
    </source>
</evidence>
<dbReference type="Proteomes" id="UP001306508">
    <property type="component" value="Unassembled WGS sequence"/>
</dbReference>
<dbReference type="Gene3D" id="1.20.1740.10">
    <property type="entry name" value="Amino acid/polyamine transporter I"/>
    <property type="match status" value="1"/>
</dbReference>
<evidence type="ECO:0000256" key="9">
    <source>
        <dbReference type="SAM" id="Phobius"/>
    </source>
</evidence>
<dbReference type="NCBIfam" id="TIGR00913">
    <property type="entry name" value="2A0310"/>
    <property type="match status" value="1"/>
</dbReference>
<keyword evidence="7 9" id="KW-0472">Membrane</keyword>
<keyword evidence="5" id="KW-0029">Amino-acid transport</keyword>
<sequence length="644" mass="70534">MVGNPFKKAYWEDVIDGFHAADTPVGVVNGTSTGSNTVENESTISLKDHHTHVYINNSENKSEYEKSESNMFTREKKEINLNNNSSYNSSSNDGRDVDDDYDYNTNNFSNEKQLRDGSVEQEHISKVKMNKDLDIRHLLTLAVGGSIGTGLFVNSGGALNSGGPASLVIAWVIISTCLFTVINSLGELAAAFPVVGGFNVYITRFVDPSFGFSINLNYLAQWLVLLPLELVAASITIRYWNDRINSDAWVAIFYSAIAFVNMLDVKSFGEAEFILSMIKILAIIGFTILGIVLSCGGGPRGGYIGGKYWHNPGAFVGDTAGTQFKGLCSVFVTAAFSYSGIEMTAVSAAESLNPRKTIPKAAKRTFWLITASYVTILTLIGCLVPYNDPRLLNGTSSVDAAASPLVIAIENGGIKGLPSLMNAIILIAIISVANSAVYACSRCMVSMAHIGNLPKILSKIDKRGRPINATLATLFFGLLSFIAASDKQEEVFTWLSALSGLSTIFCWMAINISHIRFRQAMEHQNISLKELPYISQTGVIGSYYGLAVLFLVLIASFWTSLFPLGGNGADAESFFEGYLSLPILIVCYVGHKLYFKRKQILVSLDEMDLHSDRKQVDLAVLREELRIEAENRKTFLARFLHVWC</sequence>
<feature type="domain" description="Amino acid permease/ SLC12A" evidence="10">
    <location>
        <begin position="137"/>
        <end position="598"/>
    </location>
</feature>
<dbReference type="GO" id="GO:0016020">
    <property type="term" value="C:membrane"/>
    <property type="evidence" value="ECO:0007669"/>
    <property type="project" value="UniProtKB-SubCell"/>
</dbReference>
<dbReference type="AlphaFoldDB" id="A0AAN8A7S7"/>
<feature type="transmembrane region" description="Helical" evidence="9">
    <location>
        <begin position="466"/>
        <end position="485"/>
    </location>
</feature>
<feature type="region of interest" description="Disordered" evidence="8">
    <location>
        <begin position="79"/>
        <end position="120"/>
    </location>
</feature>
<dbReference type="InterPro" id="IPR004841">
    <property type="entry name" value="AA-permease/SLC12A_dom"/>
</dbReference>
<feature type="transmembrane region" description="Helical" evidence="9">
    <location>
        <begin position="273"/>
        <end position="293"/>
    </location>
</feature>
<evidence type="ECO:0000256" key="4">
    <source>
        <dbReference type="ARBA" id="ARBA00022692"/>
    </source>
</evidence>
<comment type="caution">
    <text evidence="11">The sequence shown here is derived from an EMBL/GenBank/DDBJ whole genome shotgun (WGS) entry which is preliminary data.</text>
</comment>
<keyword evidence="6 9" id="KW-1133">Transmembrane helix</keyword>
<evidence type="ECO:0000256" key="7">
    <source>
        <dbReference type="ARBA" id="ARBA00023136"/>
    </source>
</evidence>
<keyword evidence="4 9" id="KW-0812">Transmembrane</keyword>